<dbReference type="PANTHER" id="PTHR10003">
    <property type="entry name" value="SUPEROXIDE DISMUTASE CU-ZN -RELATED"/>
    <property type="match status" value="1"/>
</dbReference>
<evidence type="ECO:0000313" key="5">
    <source>
        <dbReference type="EMBL" id="MDW0114278.1"/>
    </source>
</evidence>
<dbReference type="InterPro" id="IPR001424">
    <property type="entry name" value="SOD_Cu_Zn_dom"/>
</dbReference>
<feature type="domain" description="Superoxide dismutase copper/zinc binding" evidence="4">
    <location>
        <begin position="50"/>
        <end position="181"/>
    </location>
</feature>
<keyword evidence="6" id="KW-1185">Reference proteome</keyword>
<dbReference type="InterPro" id="IPR024134">
    <property type="entry name" value="SOD_Cu/Zn_/chaperone"/>
</dbReference>
<comment type="function">
    <text evidence="2">Destroys radicals which are normally produced within the cells and which are toxic to biological systems. May play a role in favoring mycobacterial survival in phagocytes.</text>
</comment>
<evidence type="ECO:0000313" key="6">
    <source>
        <dbReference type="Proteomes" id="UP001282284"/>
    </source>
</evidence>
<keyword evidence="3" id="KW-0186">Copper</keyword>
<dbReference type="EC" id="1.15.1.1" evidence="3"/>
<dbReference type="PROSITE" id="PS51257">
    <property type="entry name" value="PROKAR_LIPOPROTEIN"/>
    <property type="match status" value="1"/>
</dbReference>
<comment type="caution">
    <text evidence="5">The sequence shown here is derived from an EMBL/GenBank/DDBJ whole genome shotgun (WGS) entry which is preliminary data.</text>
</comment>
<evidence type="ECO:0000256" key="3">
    <source>
        <dbReference type="RuleBase" id="RU000393"/>
    </source>
</evidence>
<sequence>MNKKIITLLAISTLLVSAGCVKSDKKVPVSGEQMKAIVSPLINTEGVTIGEVSLVQEADGVAIHVEAENLSPGVHGIHIHETGICTAPDFKSAGGHFNPTGKEHGFDNPKGFHLGDLPNIEVNEQGKVSRQLISPKVTLKPGMENSLLKVGGTAIVIHEKEDDYKTDPAGDSGDRVACATITQ</sequence>
<comment type="similarity">
    <text evidence="1 3">Belongs to the Cu-Zn superoxide dismutase family.</text>
</comment>
<evidence type="ECO:0000259" key="4">
    <source>
        <dbReference type="Pfam" id="PF00080"/>
    </source>
</evidence>
<protein>
    <recommendedName>
        <fullName evidence="3">Superoxide dismutase [Cu-Zn]</fullName>
        <ecNumber evidence="3">1.15.1.1</ecNumber>
    </recommendedName>
</protein>
<comment type="cofactor">
    <cofactor evidence="3">
        <name>Cu cation</name>
        <dbReference type="ChEBI" id="CHEBI:23378"/>
    </cofactor>
    <text evidence="3">Binds 1 copper ion per subunit.</text>
</comment>
<dbReference type="EMBL" id="JAUBDI010000014">
    <property type="protein sequence ID" value="MDW0114278.1"/>
    <property type="molecule type" value="Genomic_DNA"/>
</dbReference>
<organism evidence="5 6">
    <name type="scientific">Sporosarcina saromensis</name>
    <dbReference type="NCBI Taxonomy" id="359365"/>
    <lineage>
        <taxon>Bacteria</taxon>
        <taxon>Bacillati</taxon>
        <taxon>Bacillota</taxon>
        <taxon>Bacilli</taxon>
        <taxon>Bacillales</taxon>
        <taxon>Caryophanaceae</taxon>
        <taxon>Sporosarcina</taxon>
    </lineage>
</organism>
<dbReference type="Pfam" id="PF00080">
    <property type="entry name" value="Sod_Cu"/>
    <property type="match status" value="1"/>
</dbReference>
<comment type="cofactor">
    <cofactor evidence="3">
        <name>Zn(2+)</name>
        <dbReference type="ChEBI" id="CHEBI:29105"/>
    </cofactor>
    <text evidence="3">Binds 1 zinc ion per subunit.</text>
</comment>
<dbReference type="InterPro" id="IPR018152">
    <property type="entry name" value="SOD_Cu/Zn_BS"/>
</dbReference>
<proteinExistence type="inferred from homology"/>
<dbReference type="CDD" id="cd00305">
    <property type="entry name" value="Cu-Zn_Superoxide_Dismutase"/>
    <property type="match status" value="1"/>
</dbReference>
<dbReference type="Proteomes" id="UP001282284">
    <property type="component" value="Unassembled WGS sequence"/>
</dbReference>
<evidence type="ECO:0000256" key="1">
    <source>
        <dbReference type="ARBA" id="ARBA00010457"/>
    </source>
</evidence>
<dbReference type="RefSeq" id="WP_317945191.1">
    <property type="nucleotide sequence ID" value="NZ_JAUBDI010000014.1"/>
</dbReference>
<keyword evidence="3" id="KW-0862">Zinc</keyword>
<dbReference type="InterPro" id="IPR036423">
    <property type="entry name" value="SOD-like_Cu/Zn_dom_sf"/>
</dbReference>
<evidence type="ECO:0000256" key="2">
    <source>
        <dbReference type="ARBA" id="ARBA00024900"/>
    </source>
</evidence>
<keyword evidence="3" id="KW-0479">Metal-binding</keyword>
<keyword evidence="3" id="KW-0560">Oxidoreductase</keyword>
<dbReference type="Gene3D" id="2.60.40.200">
    <property type="entry name" value="Superoxide dismutase, copper/zinc binding domain"/>
    <property type="match status" value="1"/>
</dbReference>
<name>A0ABU4GD78_9BACL</name>
<gene>
    <name evidence="5" type="ORF">QT711_13860</name>
</gene>
<dbReference type="SUPFAM" id="SSF49329">
    <property type="entry name" value="Cu,Zn superoxide dismutase-like"/>
    <property type="match status" value="1"/>
</dbReference>
<accession>A0ABU4GD78</accession>
<reference evidence="5 6" key="1">
    <citation type="submission" date="2023-06" db="EMBL/GenBank/DDBJ databases">
        <title>Sporosarcina sp. nov., isolated from Korean traditional fermented seafood 'Jeotgal'.</title>
        <authorList>
            <person name="Yang A.I."/>
            <person name="Shin N.-R."/>
        </authorList>
    </citation>
    <scope>NUCLEOTIDE SEQUENCE [LARGE SCALE GENOMIC DNA]</scope>
    <source>
        <strain evidence="5 6">KCTC13119</strain>
    </source>
</reference>
<comment type="catalytic activity">
    <reaction evidence="3">
        <text>2 superoxide + 2 H(+) = H2O2 + O2</text>
        <dbReference type="Rhea" id="RHEA:20696"/>
        <dbReference type="ChEBI" id="CHEBI:15378"/>
        <dbReference type="ChEBI" id="CHEBI:15379"/>
        <dbReference type="ChEBI" id="CHEBI:16240"/>
        <dbReference type="ChEBI" id="CHEBI:18421"/>
        <dbReference type="EC" id="1.15.1.1"/>
    </reaction>
</comment>
<dbReference type="PROSITE" id="PS00332">
    <property type="entry name" value="SOD_CU_ZN_2"/>
    <property type="match status" value="1"/>
</dbReference>